<evidence type="ECO:0000259" key="2">
    <source>
        <dbReference type="Pfam" id="PF08241"/>
    </source>
</evidence>
<keyword evidence="1" id="KW-0472">Membrane</keyword>
<feature type="transmembrane region" description="Helical" evidence="1">
    <location>
        <begin position="84"/>
        <end position="104"/>
    </location>
</feature>
<feature type="domain" description="DUF7870" evidence="3">
    <location>
        <begin position="446"/>
        <end position="524"/>
    </location>
</feature>
<dbReference type="InterPro" id="IPR057192">
    <property type="entry name" value="DUF7870"/>
</dbReference>
<evidence type="ECO:0000313" key="5">
    <source>
        <dbReference type="Proteomes" id="UP000827721"/>
    </source>
</evidence>
<comment type="caution">
    <text evidence="4">The sequence shown here is derived from an EMBL/GenBank/DDBJ whole genome shotgun (WGS) entry which is preliminary data.</text>
</comment>
<feature type="domain" description="Methyltransferase type 11" evidence="2">
    <location>
        <begin position="215"/>
        <end position="254"/>
    </location>
</feature>
<dbReference type="SUPFAM" id="SSF53335">
    <property type="entry name" value="S-adenosyl-L-methionine-dependent methyltransferases"/>
    <property type="match status" value="1"/>
</dbReference>
<dbReference type="InterPro" id="IPR013216">
    <property type="entry name" value="Methyltransf_11"/>
</dbReference>
<dbReference type="Proteomes" id="UP000827721">
    <property type="component" value="Unassembled WGS sequence"/>
</dbReference>
<evidence type="ECO:0000313" key="4">
    <source>
        <dbReference type="EMBL" id="KAH7553589.1"/>
    </source>
</evidence>
<keyword evidence="5" id="KW-1185">Reference proteome</keyword>
<dbReference type="PANTHER" id="PTHR47291">
    <property type="entry name" value="PEPTIDE UPSTREAM PROTEIN"/>
    <property type="match status" value="1"/>
</dbReference>
<keyword evidence="1" id="KW-1133">Transmembrane helix</keyword>
<evidence type="ECO:0000259" key="3">
    <source>
        <dbReference type="Pfam" id="PF25276"/>
    </source>
</evidence>
<sequence length="526" mass="59228">MVISMRYKRSMLYVVRDEAEEGSKEGLVKLPKLNGCPRGWKSHLLQVLHSLNSILLLFPDLKLILMDFKSLKCKILHGSIARRVLLRSFMVASALSIVPLLHILSGYDTVMFNAVTSNDCAVISGYSNPHLFLNRLMYPILGSFEPIQCRENVNLTLHVVRELMGMQMLNENAKALCVGEGAASSVYALRELGFANACGVYRHPFFSLKHKKFVYELDYEDKSFDFVFSRDLDKVSVPALLVLEIERVLSPGGIGAMLVCGSSSPNSLIRSATPISSMLKTSSIVHVGHVNEYTLVVFRKRIENVTYFGQFRLPADCSSVVNNQPFMELIEPLLEEKPIGFEKRITYLPKFIDAASKKRLVYIDIGAGEHLNPNVTNWFLPSYPVDHRAFNVYFVDHNTSILLSYVKRPGITFVYHPDLAGSKARATPDVSDDLDPSLEDEGFDFLLWFKETVQYADFVVLKMNVGEVELKFLLELFKSGTICSVDELFLRCPGVLEGKSAVSGSCMDIFKSLRSSGVFVHQWWED</sequence>
<reference evidence="4 5" key="1">
    <citation type="submission" date="2021-02" db="EMBL/GenBank/DDBJ databases">
        <title>Plant Genome Project.</title>
        <authorList>
            <person name="Zhang R.-G."/>
        </authorList>
    </citation>
    <scope>NUCLEOTIDE SEQUENCE [LARGE SCALE GENOMIC DNA]</scope>
    <source>
        <tissue evidence="4">Leaves</tissue>
    </source>
</reference>
<organism evidence="4 5">
    <name type="scientific">Xanthoceras sorbifolium</name>
    <dbReference type="NCBI Taxonomy" id="99658"/>
    <lineage>
        <taxon>Eukaryota</taxon>
        <taxon>Viridiplantae</taxon>
        <taxon>Streptophyta</taxon>
        <taxon>Embryophyta</taxon>
        <taxon>Tracheophyta</taxon>
        <taxon>Spermatophyta</taxon>
        <taxon>Magnoliopsida</taxon>
        <taxon>eudicotyledons</taxon>
        <taxon>Gunneridae</taxon>
        <taxon>Pentapetalae</taxon>
        <taxon>rosids</taxon>
        <taxon>malvids</taxon>
        <taxon>Sapindales</taxon>
        <taxon>Sapindaceae</taxon>
        <taxon>Xanthoceroideae</taxon>
        <taxon>Xanthoceras</taxon>
    </lineage>
</organism>
<dbReference type="InterPro" id="IPR029063">
    <property type="entry name" value="SAM-dependent_MTases_sf"/>
</dbReference>
<name>A0ABQ8HAT3_9ROSI</name>
<keyword evidence="1" id="KW-0812">Transmembrane</keyword>
<protein>
    <recommendedName>
        <fullName evidence="6">Methyltransferase type 11 domain-containing protein</fullName>
    </recommendedName>
</protein>
<dbReference type="Pfam" id="PF25276">
    <property type="entry name" value="DUF7870"/>
    <property type="match status" value="1"/>
</dbReference>
<accession>A0ABQ8HAT3</accession>
<evidence type="ECO:0008006" key="6">
    <source>
        <dbReference type="Google" id="ProtNLM"/>
    </source>
</evidence>
<proteinExistence type="predicted"/>
<dbReference type="Pfam" id="PF08241">
    <property type="entry name" value="Methyltransf_11"/>
    <property type="match status" value="1"/>
</dbReference>
<dbReference type="EMBL" id="JAFEMO010000012">
    <property type="protein sequence ID" value="KAH7553589.1"/>
    <property type="molecule type" value="Genomic_DNA"/>
</dbReference>
<dbReference type="PANTHER" id="PTHR47291:SF1">
    <property type="entry name" value="PEPTIDE UPSTREAM PROTEIN"/>
    <property type="match status" value="1"/>
</dbReference>
<gene>
    <name evidence="4" type="ORF">JRO89_XS12G0030700</name>
</gene>
<evidence type="ECO:0000256" key="1">
    <source>
        <dbReference type="SAM" id="Phobius"/>
    </source>
</evidence>